<accession>A0A8T0RA37</accession>
<feature type="compositionally biased region" description="Basic residues" evidence="1">
    <location>
        <begin position="95"/>
        <end position="107"/>
    </location>
</feature>
<feature type="compositionally biased region" description="Polar residues" evidence="1">
    <location>
        <begin position="77"/>
        <end position="88"/>
    </location>
</feature>
<sequence length="144" mass="15188">MGAGQGEGPWKRPLVPSNVRLLVLRGGVVVPLLQPCAATLLVLSPPSNAALPASTILPPPSHATSILPPPLRVPISTFDSTPVPTKEQSPAAVRPRSRHRTLRRGSRSRSSGGDLARCETPYASGTAVAARPQHEASRVLHFAY</sequence>
<gene>
    <name evidence="2" type="ORF">PVAP13_6KG080200</name>
</gene>
<comment type="caution">
    <text evidence="2">The sequence shown here is derived from an EMBL/GenBank/DDBJ whole genome shotgun (WGS) entry which is preliminary data.</text>
</comment>
<dbReference type="EMBL" id="CM029047">
    <property type="protein sequence ID" value="KAG2581945.1"/>
    <property type="molecule type" value="Genomic_DNA"/>
</dbReference>
<dbReference type="Proteomes" id="UP000823388">
    <property type="component" value="Chromosome 6K"/>
</dbReference>
<evidence type="ECO:0000313" key="3">
    <source>
        <dbReference type="Proteomes" id="UP000823388"/>
    </source>
</evidence>
<protein>
    <submittedName>
        <fullName evidence="2">Uncharacterized protein</fullName>
    </submittedName>
</protein>
<organism evidence="2 3">
    <name type="scientific">Panicum virgatum</name>
    <name type="common">Blackwell switchgrass</name>
    <dbReference type="NCBI Taxonomy" id="38727"/>
    <lineage>
        <taxon>Eukaryota</taxon>
        <taxon>Viridiplantae</taxon>
        <taxon>Streptophyta</taxon>
        <taxon>Embryophyta</taxon>
        <taxon>Tracheophyta</taxon>
        <taxon>Spermatophyta</taxon>
        <taxon>Magnoliopsida</taxon>
        <taxon>Liliopsida</taxon>
        <taxon>Poales</taxon>
        <taxon>Poaceae</taxon>
        <taxon>PACMAD clade</taxon>
        <taxon>Panicoideae</taxon>
        <taxon>Panicodae</taxon>
        <taxon>Paniceae</taxon>
        <taxon>Panicinae</taxon>
        <taxon>Panicum</taxon>
        <taxon>Panicum sect. Hiantes</taxon>
    </lineage>
</organism>
<name>A0A8T0RA37_PANVG</name>
<dbReference type="AlphaFoldDB" id="A0A8T0RA37"/>
<evidence type="ECO:0000256" key="1">
    <source>
        <dbReference type="SAM" id="MobiDB-lite"/>
    </source>
</evidence>
<evidence type="ECO:0000313" key="2">
    <source>
        <dbReference type="EMBL" id="KAG2581945.1"/>
    </source>
</evidence>
<proteinExistence type="predicted"/>
<reference evidence="2" key="1">
    <citation type="submission" date="2020-05" db="EMBL/GenBank/DDBJ databases">
        <title>WGS assembly of Panicum virgatum.</title>
        <authorList>
            <person name="Lovell J.T."/>
            <person name="Jenkins J."/>
            <person name="Shu S."/>
            <person name="Juenger T.E."/>
            <person name="Schmutz J."/>
        </authorList>
    </citation>
    <scope>NUCLEOTIDE SEQUENCE</scope>
    <source>
        <strain evidence="2">AP13</strain>
    </source>
</reference>
<feature type="region of interest" description="Disordered" evidence="1">
    <location>
        <begin position="76"/>
        <end position="118"/>
    </location>
</feature>
<keyword evidence="3" id="KW-1185">Reference proteome</keyword>